<dbReference type="Gene3D" id="1.10.260.40">
    <property type="entry name" value="lambda repressor-like DNA-binding domains"/>
    <property type="match status" value="1"/>
</dbReference>
<dbReference type="RefSeq" id="WP_207219461.1">
    <property type="nucleotide sequence ID" value="NZ_SHLA01000001.1"/>
</dbReference>
<protein>
    <submittedName>
        <fullName evidence="5">LacI family transcriptional regulator</fullName>
    </submittedName>
</protein>
<dbReference type="SUPFAM" id="SSF53822">
    <property type="entry name" value="Periplasmic binding protein-like I"/>
    <property type="match status" value="1"/>
</dbReference>
<dbReference type="PANTHER" id="PTHR30146:SF109">
    <property type="entry name" value="HTH-TYPE TRANSCRIPTIONAL REGULATOR GALS"/>
    <property type="match status" value="1"/>
</dbReference>
<sequence length="335" mass="35451">MKAASVKDVADRAGVSVGTVSNVLNNPDRVAERTRERVQSAIADLGFVRNDAARQLRAGHSRTIGLVVLDAANPFYAALARGAEAEAARHEFSLLLASSLQDADREARYIDLFEEQRAQGLLLSPVGETSARVADLAAHGVSTVLVDRDAEAETYGSVSVDDVHGGRAAVEHLLASGRRRIAFMAAETELRQVADRWRGAQDAVARAAAAGTADASIELIEAESLTTLGGRAAALSLFERDPGDIPDAVFCANDLLATGALQAFIIDGRYTVPDDVALVGYDDIEFASSAIVPLTTVRRPAEELGRTAVRMLLGETPSAHTVFQPELIARASSGH</sequence>
<comment type="caution">
    <text evidence="5">The sequence shown here is derived from an EMBL/GenBank/DDBJ whole genome shotgun (WGS) entry which is preliminary data.</text>
</comment>
<dbReference type="InterPro" id="IPR028082">
    <property type="entry name" value="Peripla_BP_I"/>
</dbReference>
<keyword evidence="1" id="KW-0805">Transcription regulation</keyword>
<organism evidence="5 6">
    <name type="scientific">Zhihengliuella halotolerans</name>
    <dbReference type="NCBI Taxonomy" id="370736"/>
    <lineage>
        <taxon>Bacteria</taxon>
        <taxon>Bacillati</taxon>
        <taxon>Actinomycetota</taxon>
        <taxon>Actinomycetes</taxon>
        <taxon>Micrococcales</taxon>
        <taxon>Micrococcaceae</taxon>
        <taxon>Zhihengliuella</taxon>
    </lineage>
</organism>
<evidence type="ECO:0000259" key="4">
    <source>
        <dbReference type="PROSITE" id="PS50932"/>
    </source>
</evidence>
<dbReference type="PROSITE" id="PS50932">
    <property type="entry name" value="HTH_LACI_2"/>
    <property type="match status" value="1"/>
</dbReference>
<dbReference type="Proteomes" id="UP000292685">
    <property type="component" value="Unassembled WGS sequence"/>
</dbReference>
<dbReference type="GO" id="GO:0003700">
    <property type="term" value="F:DNA-binding transcription factor activity"/>
    <property type="evidence" value="ECO:0007669"/>
    <property type="project" value="TreeGrafter"/>
</dbReference>
<dbReference type="PANTHER" id="PTHR30146">
    <property type="entry name" value="LACI-RELATED TRANSCRIPTIONAL REPRESSOR"/>
    <property type="match status" value="1"/>
</dbReference>
<gene>
    <name evidence="5" type="ORF">EV380_3282</name>
</gene>
<dbReference type="SUPFAM" id="SSF47413">
    <property type="entry name" value="lambda repressor-like DNA-binding domains"/>
    <property type="match status" value="1"/>
</dbReference>
<evidence type="ECO:0000256" key="2">
    <source>
        <dbReference type="ARBA" id="ARBA00023125"/>
    </source>
</evidence>
<proteinExistence type="predicted"/>
<dbReference type="AlphaFoldDB" id="A0A4Q8AH37"/>
<keyword evidence="6" id="KW-1185">Reference proteome</keyword>
<dbReference type="SMART" id="SM00354">
    <property type="entry name" value="HTH_LACI"/>
    <property type="match status" value="1"/>
</dbReference>
<evidence type="ECO:0000313" key="6">
    <source>
        <dbReference type="Proteomes" id="UP000292685"/>
    </source>
</evidence>
<feature type="domain" description="HTH lacI-type" evidence="4">
    <location>
        <begin position="4"/>
        <end position="58"/>
    </location>
</feature>
<dbReference type="InterPro" id="IPR010982">
    <property type="entry name" value="Lambda_DNA-bd_dom_sf"/>
</dbReference>
<keyword evidence="2" id="KW-0238">DNA-binding</keyword>
<accession>A0A4Q8AH37</accession>
<dbReference type="InterPro" id="IPR001761">
    <property type="entry name" value="Peripla_BP/Lac1_sug-bd_dom"/>
</dbReference>
<evidence type="ECO:0000313" key="5">
    <source>
        <dbReference type="EMBL" id="RZU63658.1"/>
    </source>
</evidence>
<dbReference type="Pfam" id="PF00532">
    <property type="entry name" value="Peripla_BP_1"/>
    <property type="match status" value="1"/>
</dbReference>
<evidence type="ECO:0000256" key="1">
    <source>
        <dbReference type="ARBA" id="ARBA00023015"/>
    </source>
</evidence>
<dbReference type="GO" id="GO:0000976">
    <property type="term" value="F:transcription cis-regulatory region binding"/>
    <property type="evidence" value="ECO:0007669"/>
    <property type="project" value="TreeGrafter"/>
</dbReference>
<dbReference type="EMBL" id="SHLA01000001">
    <property type="protein sequence ID" value="RZU63658.1"/>
    <property type="molecule type" value="Genomic_DNA"/>
</dbReference>
<dbReference type="CDD" id="cd01392">
    <property type="entry name" value="HTH_LacI"/>
    <property type="match status" value="1"/>
</dbReference>
<keyword evidence="3" id="KW-0804">Transcription</keyword>
<evidence type="ECO:0000256" key="3">
    <source>
        <dbReference type="ARBA" id="ARBA00023163"/>
    </source>
</evidence>
<dbReference type="PROSITE" id="PS00356">
    <property type="entry name" value="HTH_LACI_1"/>
    <property type="match status" value="1"/>
</dbReference>
<name>A0A4Q8AH37_9MICC</name>
<dbReference type="Pfam" id="PF00356">
    <property type="entry name" value="LacI"/>
    <property type="match status" value="1"/>
</dbReference>
<dbReference type="InterPro" id="IPR000843">
    <property type="entry name" value="HTH_LacI"/>
</dbReference>
<dbReference type="Gene3D" id="3.40.50.2300">
    <property type="match status" value="2"/>
</dbReference>
<reference evidence="5 6" key="1">
    <citation type="submission" date="2019-02" db="EMBL/GenBank/DDBJ databases">
        <title>Sequencing the genomes of 1000 actinobacteria strains.</title>
        <authorList>
            <person name="Klenk H.-P."/>
        </authorList>
    </citation>
    <scope>NUCLEOTIDE SEQUENCE [LARGE SCALE GENOMIC DNA]</scope>
    <source>
        <strain evidence="5 6">DSM 17364</strain>
    </source>
</reference>